<sequence length="65" mass="7574">MFLNSPKKKPGENPVTRSGSEYKTPPIVSREGGESNRVREEVMEKIRFFIRERHFPVQSVSYFGE</sequence>
<feature type="region of interest" description="Disordered" evidence="1">
    <location>
        <begin position="1"/>
        <end position="36"/>
    </location>
</feature>
<keyword evidence="3" id="KW-1185">Reference proteome</keyword>
<comment type="caution">
    <text evidence="2">The sequence shown here is derived from an EMBL/GenBank/DDBJ whole genome shotgun (WGS) entry which is preliminary data.</text>
</comment>
<reference evidence="2 3" key="1">
    <citation type="journal article" date="2018" name="Int. J. Syst. Evol. Microbiol.">
        <title>Mesosutterella multiformis gen. nov., sp. nov., a member of the family Sutterellaceae and Sutterella megalosphaeroides sp. nov., isolated from human faeces.</title>
        <authorList>
            <person name="Sakamoto M."/>
            <person name="Ikeyama N."/>
            <person name="Kunihiro T."/>
            <person name="Iino T."/>
            <person name="Yuki M."/>
            <person name="Ohkuma M."/>
        </authorList>
    </citation>
    <scope>NUCLEOTIDE SEQUENCE [LARGE SCALE GENOMIC DNA]</scope>
    <source>
        <strain evidence="2 3">4NBBH2</strain>
    </source>
</reference>
<protein>
    <submittedName>
        <fullName evidence="2">Uncharacterized protein</fullName>
    </submittedName>
</protein>
<evidence type="ECO:0000313" key="3">
    <source>
        <dbReference type="Proteomes" id="UP000266091"/>
    </source>
</evidence>
<gene>
    <name evidence="2" type="ORF">MESMUL_10460</name>
</gene>
<dbReference type="AlphaFoldDB" id="A0A388SBJ2"/>
<accession>A0A388SBJ2</accession>
<name>A0A388SBJ2_9BURK</name>
<dbReference type="EMBL" id="BGZJ01000001">
    <property type="protein sequence ID" value="GBO93692.1"/>
    <property type="molecule type" value="Genomic_DNA"/>
</dbReference>
<evidence type="ECO:0000313" key="2">
    <source>
        <dbReference type="EMBL" id="GBO93692.1"/>
    </source>
</evidence>
<dbReference type="Proteomes" id="UP000266091">
    <property type="component" value="Unassembled WGS sequence"/>
</dbReference>
<proteinExistence type="predicted"/>
<evidence type="ECO:0000256" key="1">
    <source>
        <dbReference type="SAM" id="MobiDB-lite"/>
    </source>
</evidence>
<organism evidence="2 3">
    <name type="scientific">Mesosutterella multiformis</name>
    <dbReference type="NCBI Taxonomy" id="2259133"/>
    <lineage>
        <taxon>Bacteria</taxon>
        <taxon>Pseudomonadati</taxon>
        <taxon>Pseudomonadota</taxon>
        <taxon>Betaproteobacteria</taxon>
        <taxon>Burkholderiales</taxon>
        <taxon>Sutterellaceae</taxon>
        <taxon>Mesosutterella</taxon>
    </lineage>
</organism>